<organism evidence="1">
    <name type="scientific">Siphoviridae sp. ct7EW56</name>
    <dbReference type="NCBI Taxonomy" id="2827562"/>
    <lineage>
        <taxon>Viruses</taxon>
        <taxon>Duplodnaviria</taxon>
        <taxon>Heunggongvirae</taxon>
        <taxon>Uroviricota</taxon>
        <taxon>Caudoviricetes</taxon>
    </lineage>
</organism>
<protein>
    <submittedName>
        <fullName evidence="1">Uncharacterized protein</fullName>
    </submittedName>
</protein>
<evidence type="ECO:0000313" key="1">
    <source>
        <dbReference type="EMBL" id="DAD72682.1"/>
    </source>
</evidence>
<sequence length="41" mass="4855">MTIFSDFRHKTSPFLKNSLQLLRKSVIMKSSNNNITKQPRF</sequence>
<name>A0A8S5LRW5_9CAUD</name>
<accession>A0A8S5LRW5</accession>
<reference evidence="1" key="1">
    <citation type="journal article" date="2021" name="Proc. Natl. Acad. Sci. U.S.A.">
        <title>A Catalog of Tens of Thousands of Viruses from Human Metagenomes Reveals Hidden Associations with Chronic Diseases.</title>
        <authorList>
            <person name="Tisza M.J."/>
            <person name="Buck C.B."/>
        </authorList>
    </citation>
    <scope>NUCLEOTIDE SEQUENCE</scope>
    <source>
        <strain evidence="1">Ct7EW56</strain>
    </source>
</reference>
<dbReference type="EMBL" id="BK015904">
    <property type="protein sequence ID" value="DAD72682.1"/>
    <property type="molecule type" value="Genomic_DNA"/>
</dbReference>
<proteinExistence type="predicted"/>